<organism evidence="2 3">
    <name type="scientific">Exidia glandulosa HHB12029</name>
    <dbReference type="NCBI Taxonomy" id="1314781"/>
    <lineage>
        <taxon>Eukaryota</taxon>
        <taxon>Fungi</taxon>
        <taxon>Dikarya</taxon>
        <taxon>Basidiomycota</taxon>
        <taxon>Agaricomycotina</taxon>
        <taxon>Agaricomycetes</taxon>
        <taxon>Auriculariales</taxon>
        <taxon>Exidiaceae</taxon>
        <taxon>Exidia</taxon>
    </lineage>
</organism>
<evidence type="ECO:0000256" key="1">
    <source>
        <dbReference type="SAM" id="MobiDB-lite"/>
    </source>
</evidence>
<name>A0A166AUI8_EXIGL</name>
<sequence length="165" mass="18280">MRRDVRAKKAANPDPQPFPSTLSVADARVSYSSSRPASSSGAAQVRSMSVTSCGPLLAVLDDERRSRLGPGRSLPPTGTHAQRLRAPDMTRTESRLAYDIAPLDPRRRARAMSQDRVCRRSSLQKRSRSPLARRVGPKTVMEGRKEGSLFVRELWKVRLGLSDRA</sequence>
<gene>
    <name evidence="2" type="ORF">EXIGLDRAFT_478414</name>
</gene>
<feature type="region of interest" description="Disordered" evidence="1">
    <location>
        <begin position="29"/>
        <end position="48"/>
    </location>
</feature>
<reference evidence="2 3" key="1">
    <citation type="journal article" date="2016" name="Mol. Biol. Evol.">
        <title>Comparative Genomics of Early-Diverging Mushroom-Forming Fungi Provides Insights into the Origins of Lignocellulose Decay Capabilities.</title>
        <authorList>
            <person name="Nagy L.G."/>
            <person name="Riley R."/>
            <person name="Tritt A."/>
            <person name="Adam C."/>
            <person name="Daum C."/>
            <person name="Floudas D."/>
            <person name="Sun H."/>
            <person name="Yadav J.S."/>
            <person name="Pangilinan J."/>
            <person name="Larsson K.H."/>
            <person name="Matsuura K."/>
            <person name="Barry K."/>
            <person name="Labutti K."/>
            <person name="Kuo R."/>
            <person name="Ohm R.A."/>
            <person name="Bhattacharya S.S."/>
            <person name="Shirouzu T."/>
            <person name="Yoshinaga Y."/>
            <person name="Martin F.M."/>
            <person name="Grigoriev I.V."/>
            <person name="Hibbett D.S."/>
        </authorList>
    </citation>
    <scope>NUCLEOTIDE SEQUENCE [LARGE SCALE GENOMIC DNA]</scope>
    <source>
        <strain evidence="2 3">HHB12029</strain>
    </source>
</reference>
<evidence type="ECO:0000313" key="3">
    <source>
        <dbReference type="Proteomes" id="UP000077266"/>
    </source>
</evidence>
<feature type="compositionally biased region" description="Low complexity" evidence="1">
    <location>
        <begin position="29"/>
        <end position="43"/>
    </location>
</feature>
<feature type="region of interest" description="Disordered" evidence="1">
    <location>
        <begin position="104"/>
        <end position="140"/>
    </location>
</feature>
<dbReference type="AlphaFoldDB" id="A0A166AUI8"/>
<dbReference type="EMBL" id="KV425959">
    <property type="protein sequence ID" value="KZV95319.1"/>
    <property type="molecule type" value="Genomic_DNA"/>
</dbReference>
<keyword evidence="3" id="KW-1185">Reference proteome</keyword>
<dbReference type="Proteomes" id="UP000077266">
    <property type="component" value="Unassembled WGS sequence"/>
</dbReference>
<proteinExistence type="predicted"/>
<feature type="region of interest" description="Disordered" evidence="1">
    <location>
        <begin position="1"/>
        <end position="23"/>
    </location>
</feature>
<dbReference type="InParanoid" id="A0A166AUI8"/>
<accession>A0A166AUI8</accession>
<protein>
    <submittedName>
        <fullName evidence="2">Uncharacterized protein</fullName>
    </submittedName>
</protein>
<feature type="region of interest" description="Disordered" evidence="1">
    <location>
        <begin position="61"/>
        <end position="92"/>
    </location>
</feature>
<evidence type="ECO:0000313" key="2">
    <source>
        <dbReference type="EMBL" id="KZV95319.1"/>
    </source>
</evidence>